<comment type="subunit">
    <text evidence="1">Homodimer; disulfide-linked.</text>
</comment>
<dbReference type="GO" id="GO:0098552">
    <property type="term" value="C:side of membrane"/>
    <property type="evidence" value="ECO:0007669"/>
    <property type="project" value="UniProtKB-KW"/>
</dbReference>
<evidence type="ECO:0000313" key="3">
    <source>
        <dbReference type="EMBL" id="CAF0783798.1"/>
    </source>
</evidence>
<keyword evidence="1" id="KW-0224">Dipeptidase</keyword>
<dbReference type="CDD" id="cd01301">
    <property type="entry name" value="rDP_like"/>
    <property type="match status" value="1"/>
</dbReference>
<dbReference type="Gene3D" id="3.20.20.140">
    <property type="entry name" value="Metal-dependent hydrolases"/>
    <property type="match status" value="1"/>
</dbReference>
<dbReference type="EMBL" id="CAJNOM010000011">
    <property type="protein sequence ID" value="CAF0783798.1"/>
    <property type="molecule type" value="Genomic_DNA"/>
</dbReference>
<gene>
    <name evidence="3" type="ORF">QVE165_LOCUS3313</name>
</gene>
<dbReference type="InterPro" id="IPR032466">
    <property type="entry name" value="Metal_Hydrolase"/>
</dbReference>
<dbReference type="GO" id="GO:0046872">
    <property type="term" value="F:metal ion binding"/>
    <property type="evidence" value="ECO:0007669"/>
    <property type="project" value="UniProtKB-UniRule"/>
</dbReference>
<keyword evidence="1" id="KW-0479">Metal-binding</keyword>
<keyword evidence="1" id="KW-0645">Protease</keyword>
<evidence type="ECO:0000256" key="1">
    <source>
        <dbReference type="RuleBase" id="RU341113"/>
    </source>
</evidence>
<dbReference type="Proteomes" id="UP000663832">
    <property type="component" value="Unassembled WGS sequence"/>
</dbReference>
<comment type="cofactor">
    <cofactor evidence="1">
        <name>Zn(2+)</name>
        <dbReference type="ChEBI" id="CHEBI:29105"/>
    </cofactor>
</comment>
<organism evidence="3 4">
    <name type="scientific">Adineta steineri</name>
    <dbReference type="NCBI Taxonomy" id="433720"/>
    <lineage>
        <taxon>Eukaryota</taxon>
        <taxon>Metazoa</taxon>
        <taxon>Spiralia</taxon>
        <taxon>Gnathifera</taxon>
        <taxon>Rotifera</taxon>
        <taxon>Eurotatoria</taxon>
        <taxon>Bdelloidea</taxon>
        <taxon>Adinetida</taxon>
        <taxon>Adinetidae</taxon>
        <taxon>Adineta</taxon>
    </lineage>
</organism>
<keyword evidence="1" id="KW-0449">Lipoprotein</keyword>
<feature type="transmembrane region" description="Helical" evidence="2">
    <location>
        <begin position="9"/>
        <end position="32"/>
    </location>
</feature>
<accession>A0A813RFW4</accession>
<comment type="similarity">
    <text evidence="1">Belongs to the metallo-dependent hydrolases superfamily. Peptidase M19 family.</text>
</comment>
<dbReference type="InterPro" id="IPR000180">
    <property type="entry name" value="Dipep_AS"/>
</dbReference>
<dbReference type="PROSITE" id="PS51257">
    <property type="entry name" value="PROKAR_LIPOPROTEIN"/>
    <property type="match status" value="1"/>
</dbReference>
<proteinExistence type="inferred from homology"/>
<dbReference type="SUPFAM" id="SSF51556">
    <property type="entry name" value="Metallo-dependent hydrolases"/>
    <property type="match status" value="1"/>
</dbReference>
<dbReference type="PANTHER" id="PTHR10443">
    <property type="entry name" value="MICROSOMAL DIPEPTIDASE"/>
    <property type="match status" value="1"/>
</dbReference>
<keyword evidence="1" id="KW-1015">Disulfide bond</keyword>
<dbReference type="PROSITE" id="PS51365">
    <property type="entry name" value="RENAL_DIPEPTIDASE_2"/>
    <property type="match status" value="1"/>
</dbReference>
<comment type="subcellular location">
    <subcellularLocation>
        <location evidence="1">Membrane</location>
        <topology evidence="1">Lipid-anchor</topology>
        <topology evidence="1">GPI-anchor</topology>
    </subcellularLocation>
</comment>
<protein>
    <recommendedName>
        <fullName evidence="1">Dipeptidase</fullName>
        <ecNumber evidence="1">3.4.13.19</ecNumber>
    </recommendedName>
</protein>
<dbReference type="PROSITE" id="PS00869">
    <property type="entry name" value="RENAL_DIPEPTIDASE_1"/>
    <property type="match status" value="1"/>
</dbReference>
<sequence length="432" mass="48529">MPLTRKHRIIIGSIVAILACILAIGITIGVVAGRRKSTPLTIQEQVNQILANNPLIDGHNDWAWLIRANFQNRINDLDLFNMTQYQLKNTTPSHTDITRLRKGQVGGQFWSIYTGCEHQGKDATVSFMEQIDVMKRLIAKHPDIFQMATTANEVRQAFSSKHIASLFGIEGGQAIESSFSILRLFYQMGVRYMTLTHNCNTPWADQNKVDHNDSVLIKNNGLTEFGKRVIAEMNRLGMLVDLSHVARKTMLDVFNITRSPVIFSHSSAYTVCNHTRNVQDDILELVKINQGIVMVTFVPGFIVCSDTNRGTIDDVAAHINHIRNIVGIEGVGLGADYDGIQKTPVGLEDVSKFPKLIEYLLSQGNWTHDDIIKLIGGNILRVMEKNEQIAQELQKTMKPEENLISINELEIYNLTQCRNLDMYPTIVTNATS</sequence>
<keyword evidence="1" id="KW-0482">Metalloprotease</keyword>
<keyword evidence="1" id="KW-0325">Glycoprotein</keyword>
<dbReference type="AlphaFoldDB" id="A0A813RFW4"/>
<dbReference type="InterPro" id="IPR008257">
    <property type="entry name" value="Pept_M19"/>
</dbReference>
<evidence type="ECO:0000313" key="4">
    <source>
        <dbReference type="Proteomes" id="UP000663832"/>
    </source>
</evidence>
<keyword evidence="1" id="KW-0336">GPI-anchor</keyword>
<dbReference type="Pfam" id="PF01244">
    <property type="entry name" value="Peptidase_M19"/>
    <property type="match status" value="1"/>
</dbReference>
<keyword evidence="2" id="KW-0472">Membrane</keyword>
<keyword evidence="2" id="KW-0812">Transmembrane</keyword>
<dbReference type="GO" id="GO:0070573">
    <property type="term" value="F:metallodipeptidase activity"/>
    <property type="evidence" value="ECO:0007669"/>
    <property type="project" value="InterPro"/>
</dbReference>
<keyword evidence="4" id="KW-1185">Reference proteome</keyword>
<name>A0A813RFW4_9BILA</name>
<comment type="caution">
    <text evidence="3">The sequence shown here is derived from an EMBL/GenBank/DDBJ whole genome shotgun (WGS) entry which is preliminary data.</text>
</comment>
<keyword evidence="2" id="KW-1133">Transmembrane helix</keyword>
<reference evidence="3" key="1">
    <citation type="submission" date="2021-02" db="EMBL/GenBank/DDBJ databases">
        <authorList>
            <person name="Nowell W R."/>
        </authorList>
    </citation>
    <scope>NUCLEOTIDE SEQUENCE</scope>
</reference>
<dbReference type="GO" id="GO:0006508">
    <property type="term" value="P:proteolysis"/>
    <property type="evidence" value="ECO:0007669"/>
    <property type="project" value="UniProtKB-KW"/>
</dbReference>
<evidence type="ECO:0000256" key="2">
    <source>
        <dbReference type="SAM" id="Phobius"/>
    </source>
</evidence>
<dbReference type="OrthoDB" id="445695at2759"/>
<keyword evidence="1" id="KW-0862">Zinc</keyword>
<keyword evidence="1" id="KW-0378">Hydrolase</keyword>
<dbReference type="PANTHER" id="PTHR10443:SF12">
    <property type="entry name" value="DIPEPTIDASE"/>
    <property type="match status" value="1"/>
</dbReference>
<comment type="catalytic activity">
    <reaction evidence="1">
        <text>an L-aminoacyl-L-amino acid + H2O = 2 an L-alpha-amino acid</text>
        <dbReference type="Rhea" id="RHEA:48940"/>
        <dbReference type="ChEBI" id="CHEBI:15377"/>
        <dbReference type="ChEBI" id="CHEBI:59869"/>
        <dbReference type="ChEBI" id="CHEBI:77460"/>
        <dbReference type="EC" id="3.4.13.19"/>
    </reaction>
</comment>
<dbReference type="EC" id="3.4.13.19" evidence="1"/>